<name>A0A392RR79_9FABA</name>
<feature type="non-terminal residue" evidence="2">
    <location>
        <position position="1"/>
    </location>
</feature>
<accession>A0A392RR79</accession>
<feature type="non-terminal residue" evidence="2">
    <location>
        <position position="124"/>
    </location>
</feature>
<evidence type="ECO:0000313" key="2">
    <source>
        <dbReference type="EMBL" id="MCI38829.1"/>
    </source>
</evidence>
<reference evidence="2 3" key="1">
    <citation type="journal article" date="2018" name="Front. Plant Sci.">
        <title>Red Clover (Trifolium pratense) and Zigzag Clover (T. medium) - A Picture of Genomic Similarities and Differences.</title>
        <authorList>
            <person name="Dluhosova J."/>
            <person name="Istvanek J."/>
            <person name="Nedelnik J."/>
            <person name="Repkova J."/>
        </authorList>
    </citation>
    <scope>NUCLEOTIDE SEQUENCE [LARGE SCALE GENOMIC DNA]</scope>
    <source>
        <strain evidence="3">cv. 10/8</strain>
        <tissue evidence="2">Leaf</tissue>
    </source>
</reference>
<dbReference type="EMBL" id="LXQA010260365">
    <property type="protein sequence ID" value="MCI38829.1"/>
    <property type="molecule type" value="Genomic_DNA"/>
</dbReference>
<sequence length="124" mass="13656">FQTQDTDKSSPEKEAKEDKEEEKGPQQVSSPRVEVDNSKPLKEAQVIETLPAQESKGEHTLPIPTAVLASEQEIVQEPPTIEFGPQVKDTQPSELTNQGVAGIQPHPEIIQIEVETDTTPHLEV</sequence>
<feature type="compositionally biased region" description="Basic and acidic residues" evidence="1">
    <location>
        <begin position="1"/>
        <end position="24"/>
    </location>
</feature>
<dbReference type="Proteomes" id="UP000265520">
    <property type="component" value="Unassembled WGS sequence"/>
</dbReference>
<dbReference type="AlphaFoldDB" id="A0A392RR79"/>
<evidence type="ECO:0000256" key="1">
    <source>
        <dbReference type="SAM" id="MobiDB-lite"/>
    </source>
</evidence>
<feature type="compositionally biased region" description="Polar residues" evidence="1">
    <location>
        <begin position="88"/>
        <end position="99"/>
    </location>
</feature>
<protein>
    <submittedName>
        <fullName evidence="2">Uncharacterized protein</fullName>
    </submittedName>
</protein>
<feature type="region of interest" description="Disordered" evidence="1">
    <location>
        <begin position="81"/>
        <end position="107"/>
    </location>
</feature>
<feature type="region of interest" description="Disordered" evidence="1">
    <location>
        <begin position="1"/>
        <end position="41"/>
    </location>
</feature>
<keyword evidence="3" id="KW-1185">Reference proteome</keyword>
<proteinExistence type="predicted"/>
<comment type="caution">
    <text evidence="2">The sequence shown here is derived from an EMBL/GenBank/DDBJ whole genome shotgun (WGS) entry which is preliminary data.</text>
</comment>
<evidence type="ECO:0000313" key="3">
    <source>
        <dbReference type="Proteomes" id="UP000265520"/>
    </source>
</evidence>
<organism evidence="2 3">
    <name type="scientific">Trifolium medium</name>
    <dbReference type="NCBI Taxonomy" id="97028"/>
    <lineage>
        <taxon>Eukaryota</taxon>
        <taxon>Viridiplantae</taxon>
        <taxon>Streptophyta</taxon>
        <taxon>Embryophyta</taxon>
        <taxon>Tracheophyta</taxon>
        <taxon>Spermatophyta</taxon>
        <taxon>Magnoliopsida</taxon>
        <taxon>eudicotyledons</taxon>
        <taxon>Gunneridae</taxon>
        <taxon>Pentapetalae</taxon>
        <taxon>rosids</taxon>
        <taxon>fabids</taxon>
        <taxon>Fabales</taxon>
        <taxon>Fabaceae</taxon>
        <taxon>Papilionoideae</taxon>
        <taxon>50 kb inversion clade</taxon>
        <taxon>NPAAA clade</taxon>
        <taxon>Hologalegina</taxon>
        <taxon>IRL clade</taxon>
        <taxon>Trifolieae</taxon>
        <taxon>Trifolium</taxon>
    </lineage>
</organism>